<dbReference type="Pfam" id="PF10099">
    <property type="entry name" value="RskA_C"/>
    <property type="match status" value="1"/>
</dbReference>
<name>A0A2N5C1V0_9BURK</name>
<dbReference type="Proteomes" id="UP000234341">
    <property type="component" value="Unassembled WGS sequence"/>
</dbReference>
<dbReference type="AlphaFoldDB" id="A0A2N5C1V0"/>
<feature type="domain" description="Anti-sigma K factor RskA C-terminal" evidence="1">
    <location>
        <begin position="115"/>
        <end position="237"/>
    </location>
</feature>
<dbReference type="GO" id="GO:0006417">
    <property type="term" value="P:regulation of translation"/>
    <property type="evidence" value="ECO:0007669"/>
    <property type="project" value="TreeGrafter"/>
</dbReference>
<protein>
    <recommendedName>
        <fullName evidence="1">Anti-sigma K factor RskA C-terminal domain-containing protein</fullName>
    </recommendedName>
</protein>
<dbReference type="InterPro" id="IPR018764">
    <property type="entry name" value="RskA_C"/>
</dbReference>
<evidence type="ECO:0000313" key="3">
    <source>
        <dbReference type="Proteomes" id="UP000234341"/>
    </source>
</evidence>
<dbReference type="OrthoDB" id="8617430at2"/>
<accession>A0A2N5C1V0</accession>
<proteinExistence type="predicted"/>
<comment type="caution">
    <text evidence="2">The sequence shown here is derived from an EMBL/GenBank/DDBJ whole genome shotgun (WGS) entry which is preliminary data.</text>
</comment>
<dbReference type="EMBL" id="PJRP01000035">
    <property type="protein sequence ID" value="PLP96209.1"/>
    <property type="molecule type" value="Genomic_DNA"/>
</dbReference>
<dbReference type="GO" id="GO:0016989">
    <property type="term" value="F:sigma factor antagonist activity"/>
    <property type="evidence" value="ECO:0007669"/>
    <property type="project" value="TreeGrafter"/>
</dbReference>
<reference evidence="2 3" key="1">
    <citation type="submission" date="2017-12" db="EMBL/GenBank/DDBJ databases">
        <title>Genome sequence of the active heterotrophic nitrifier-denitrifier, Cupriavidus pauculus UM1.</title>
        <authorList>
            <person name="Putonti C."/>
            <person name="Castignetti D."/>
        </authorList>
    </citation>
    <scope>NUCLEOTIDE SEQUENCE [LARGE SCALE GENOMIC DNA]</scope>
    <source>
        <strain evidence="2 3">UM1</strain>
    </source>
</reference>
<gene>
    <name evidence="2" type="ORF">CYJ10_33450</name>
</gene>
<organism evidence="2 3">
    <name type="scientific">Cupriavidus pauculus</name>
    <dbReference type="NCBI Taxonomy" id="82633"/>
    <lineage>
        <taxon>Bacteria</taxon>
        <taxon>Pseudomonadati</taxon>
        <taxon>Pseudomonadota</taxon>
        <taxon>Betaproteobacteria</taxon>
        <taxon>Burkholderiales</taxon>
        <taxon>Burkholderiaceae</taxon>
        <taxon>Cupriavidus</taxon>
    </lineage>
</organism>
<evidence type="ECO:0000259" key="1">
    <source>
        <dbReference type="Pfam" id="PF10099"/>
    </source>
</evidence>
<dbReference type="PANTHER" id="PTHR37461:SF1">
    <property type="entry name" value="ANTI-SIGMA-K FACTOR RSKA"/>
    <property type="match status" value="1"/>
</dbReference>
<evidence type="ECO:0000313" key="2">
    <source>
        <dbReference type="EMBL" id="PLP96209.1"/>
    </source>
</evidence>
<dbReference type="RefSeq" id="WP_101685732.1">
    <property type="nucleotide sequence ID" value="NZ_PJRP01000035.1"/>
</dbReference>
<sequence>MNLARNPDLLDRMAAQYALGVLRGGARRRMEHLARQEPAVHAAIAHWQRRLAGVAELHAPAVPIDAVWCGIERRLGWKAEGTADAKAPAKGTQASTAWWHRWHGLAFWRASALMFATVAVVVGVGSLVRWQASPPAPGVVVAVLQSQQSQPAVLVSWDAPGRALVVRRLDDLPLTPQQALQLWALPQGGKPISLGVIGHAREARLPLDALPANVAALAVSVEPPGGSPHADAPSGPVVFQGPLLKTPA</sequence>
<dbReference type="PANTHER" id="PTHR37461">
    <property type="entry name" value="ANTI-SIGMA-K FACTOR RSKA"/>
    <property type="match status" value="1"/>
</dbReference>
<dbReference type="InterPro" id="IPR051474">
    <property type="entry name" value="Anti-sigma-K/W_factor"/>
</dbReference>
<dbReference type="GO" id="GO:0005886">
    <property type="term" value="C:plasma membrane"/>
    <property type="evidence" value="ECO:0007669"/>
    <property type="project" value="InterPro"/>
</dbReference>